<dbReference type="EMBL" id="QJKJ01005808">
    <property type="protein sequence ID" value="RDX88921.1"/>
    <property type="molecule type" value="Genomic_DNA"/>
</dbReference>
<evidence type="ECO:0000313" key="1">
    <source>
        <dbReference type="EMBL" id="RDX88921.1"/>
    </source>
</evidence>
<dbReference type="Proteomes" id="UP000257109">
    <property type="component" value="Unassembled WGS sequence"/>
</dbReference>
<keyword evidence="2" id="KW-1185">Reference proteome</keyword>
<name>A0A371GEG4_MUCPR</name>
<accession>A0A371GEG4</accession>
<comment type="caution">
    <text evidence="1">The sequence shown here is derived from an EMBL/GenBank/DDBJ whole genome shotgun (WGS) entry which is preliminary data.</text>
</comment>
<proteinExistence type="predicted"/>
<feature type="non-terminal residue" evidence="1">
    <location>
        <position position="49"/>
    </location>
</feature>
<gene>
    <name evidence="1" type="ORF">CR513_29423</name>
</gene>
<sequence>MKAMEGVATSNHPLRFSLNQPHALNQFALYDLSPNYIPPLVEETTIASP</sequence>
<dbReference type="AlphaFoldDB" id="A0A371GEG4"/>
<organism evidence="1 2">
    <name type="scientific">Mucuna pruriens</name>
    <name type="common">Velvet bean</name>
    <name type="synonym">Dolichos pruriens</name>
    <dbReference type="NCBI Taxonomy" id="157652"/>
    <lineage>
        <taxon>Eukaryota</taxon>
        <taxon>Viridiplantae</taxon>
        <taxon>Streptophyta</taxon>
        <taxon>Embryophyta</taxon>
        <taxon>Tracheophyta</taxon>
        <taxon>Spermatophyta</taxon>
        <taxon>Magnoliopsida</taxon>
        <taxon>eudicotyledons</taxon>
        <taxon>Gunneridae</taxon>
        <taxon>Pentapetalae</taxon>
        <taxon>rosids</taxon>
        <taxon>fabids</taxon>
        <taxon>Fabales</taxon>
        <taxon>Fabaceae</taxon>
        <taxon>Papilionoideae</taxon>
        <taxon>50 kb inversion clade</taxon>
        <taxon>NPAAA clade</taxon>
        <taxon>indigoferoid/millettioid clade</taxon>
        <taxon>Phaseoleae</taxon>
        <taxon>Mucuna</taxon>
    </lineage>
</organism>
<protein>
    <submittedName>
        <fullName evidence="1">Uncharacterized protein</fullName>
    </submittedName>
</protein>
<evidence type="ECO:0000313" key="2">
    <source>
        <dbReference type="Proteomes" id="UP000257109"/>
    </source>
</evidence>
<reference evidence="1" key="1">
    <citation type="submission" date="2018-05" db="EMBL/GenBank/DDBJ databases">
        <title>Draft genome of Mucuna pruriens seed.</title>
        <authorList>
            <person name="Nnadi N.E."/>
            <person name="Vos R."/>
            <person name="Hasami M.H."/>
            <person name="Devisetty U.K."/>
            <person name="Aguiy J.C."/>
        </authorList>
    </citation>
    <scope>NUCLEOTIDE SEQUENCE [LARGE SCALE GENOMIC DNA]</scope>
    <source>
        <strain evidence="1">JCA_2017</strain>
    </source>
</reference>